<name>A0A0W1A1D2_9GAMM</name>
<protein>
    <submittedName>
        <fullName evidence="2">Uncharacterized protein</fullName>
    </submittedName>
</protein>
<reference evidence="2 3" key="1">
    <citation type="submission" date="2015-11" db="EMBL/GenBank/DDBJ databases">
        <title>Genomic analysis of 38 Legionella species identifies large and diverse effector repertoires.</title>
        <authorList>
            <person name="Burstein D."/>
            <person name="Amaro F."/>
            <person name="Zusman T."/>
            <person name="Lifshitz Z."/>
            <person name="Cohen O."/>
            <person name="Gilbert J.A."/>
            <person name="Pupko T."/>
            <person name="Shuman H.A."/>
            <person name="Segal G."/>
        </authorList>
    </citation>
    <scope>NUCLEOTIDE SEQUENCE [LARGE SCALE GENOMIC DNA]</scope>
    <source>
        <strain evidence="2 3">ATCC 51914</strain>
    </source>
</reference>
<feature type="region of interest" description="Disordered" evidence="1">
    <location>
        <begin position="1"/>
        <end position="25"/>
    </location>
</feature>
<dbReference type="RefSeq" id="WP_058481773.1">
    <property type="nucleotide sequence ID" value="NZ_CAAAIQ010000005.1"/>
</dbReference>
<sequence length="166" mass="18323">MPKWTSWITTRSPYSSSTGHRNAQRSNAATEVVGSAFEVFSPIAMIPTKFAQTLVSTYSLFRSDTHVSEKVVHGVQSTIAAAQVGLCIALLFTNTECDSNSDANICKALLLTQLLYRGMLIAGWAPSEFSKDPYLEAQKQVVNNPDRNQSVQDENSEDEEKHQHSV</sequence>
<evidence type="ECO:0000313" key="2">
    <source>
        <dbReference type="EMBL" id="KTD75149.1"/>
    </source>
</evidence>
<comment type="caution">
    <text evidence="2">The sequence shown here is derived from an EMBL/GenBank/DDBJ whole genome shotgun (WGS) entry which is preliminary data.</text>
</comment>
<keyword evidence="3" id="KW-1185">Reference proteome</keyword>
<dbReference type="AlphaFoldDB" id="A0A0W1A1D2"/>
<dbReference type="PATRIC" id="fig|66969.6.peg.3478"/>
<feature type="region of interest" description="Disordered" evidence="1">
    <location>
        <begin position="138"/>
        <end position="166"/>
    </location>
</feature>
<gene>
    <name evidence="2" type="ORF">Lwal_3190</name>
</gene>
<evidence type="ECO:0000313" key="3">
    <source>
        <dbReference type="Proteomes" id="UP000054729"/>
    </source>
</evidence>
<proteinExistence type="predicted"/>
<dbReference type="OrthoDB" id="5637719at2"/>
<dbReference type="Proteomes" id="UP000054729">
    <property type="component" value="Unassembled WGS sequence"/>
</dbReference>
<accession>A0A0W1A1D2</accession>
<feature type="compositionally biased region" description="Polar residues" evidence="1">
    <location>
        <begin position="140"/>
        <end position="153"/>
    </location>
</feature>
<evidence type="ECO:0000256" key="1">
    <source>
        <dbReference type="SAM" id="MobiDB-lite"/>
    </source>
</evidence>
<dbReference type="EMBL" id="LNZB01000060">
    <property type="protein sequence ID" value="KTD75149.1"/>
    <property type="molecule type" value="Genomic_DNA"/>
</dbReference>
<dbReference type="STRING" id="66969.Lwal_3190"/>
<organism evidence="2 3">
    <name type="scientific">Legionella waltersii</name>
    <dbReference type="NCBI Taxonomy" id="66969"/>
    <lineage>
        <taxon>Bacteria</taxon>
        <taxon>Pseudomonadati</taxon>
        <taxon>Pseudomonadota</taxon>
        <taxon>Gammaproteobacteria</taxon>
        <taxon>Legionellales</taxon>
        <taxon>Legionellaceae</taxon>
        <taxon>Legionella</taxon>
    </lineage>
</organism>